<keyword evidence="4" id="KW-1185">Reference proteome</keyword>
<gene>
    <name evidence="3" type="ORF">DES40_1097</name>
</gene>
<evidence type="ECO:0000256" key="2">
    <source>
        <dbReference type="SAM" id="SignalP"/>
    </source>
</evidence>
<proteinExistence type="predicted"/>
<feature type="signal peptide" evidence="2">
    <location>
        <begin position="1"/>
        <end position="21"/>
    </location>
</feature>
<sequence>MTHAYLLALPAAALLFLTACSETVSEPDDVLSTSDGLEEAYTPSSETQIPTNTIGGDGSSITLNTLTGADLAHVDRGELFCTFISNTDQTLVVASGDADSDAPAKGVIKVGDYVEPLQNTSGKGFGAMYENAKFVGQGKTVTIVVIGDTQDNQSSKRKASLTYQRADGAERQFEGLWSCGA</sequence>
<feature type="compositionally biased region" description="Polar residues" evidence="1">
    <location>
        <begin position="42"/>
        <end position="56"/>
    </location>
</feature>
<feature type="chain" id="PRO_5019411781" evidence="2">
    <location>
        <begin position="22"/>
        <end position="181"/>
    </location>
</feature>
<evidence type="ECO:0000313" key="3">
    <source>
        <dbReference type="EMBL" id="RKQ71767.1"/>
    </source>
</evidence>
<dbReference type="OrthoDB" id="7190642at2"/>
<reference evidence="3 4" key="1">
    <citation type="submission" date="2018-10" db="EMBL/GenBank/DDBJ databases">
        <title>Genomic Encyclopedia of Type Strains, Phase IV (KMG-IV): sequencing the most valuable type-strain genomes for metagenomic binning, comparative biology and taxonomic classification.</title>
        <authorList>
            <person name="Goeker M."/>
        </authorList>
    </citation>
    <scope>NUCLEOTIDE SEQUENCE [LARGE SCALE GENOMIC DNA]</scope>
    <source>
        <strain evidence="3 4">DSM 22008</strain>
    </source>
</reference>
<accession>A0A420WL69</accession>
<keyword evidence="2" id="KW-0732">Signal</keyword>
<dbReference type="InParanoid" id="A0A420WL69"/>
<evidence type="ECO:0000256" key="1">
    <source>
        <dbReference type="SAM" id="MobiDB-lite"/>
    </source>
</evidence>
<dbReference type="RefSeq" id="WP_121099508.1">
    <property type="nucleotide sequence ID" value="NZ_RBII01000001.1"/>
</dbReference>
<dbReference type="EMBL" id="RBII01000001">
    <property type="protein sequence ID" value="RKQ71767.1"/>
    <property type="molecule type" value="Genomic_DNA"/>
</dbReference>
<feature type="region of interest" description="Disordered" evidence="1">
    <location>
        <begin position="29"/>
        <end position="56"/>
    </location>
</feature>
<organism evidence="3 4">
    <name type="scientific">Litorimonas taeanensis</name>
    <dbReference type="NCBI Taxonomy" id="568099"/>
    <lineage>
        <taxon>Bacteria</taxon>
        <taxon>Pseudomonadati</taxon>
        <taxon>Pseudomonadota</taxon>
        <taxon>Alphaproteobacteria</taxon>
        <taxon>Maricaulales</taxon>
        <taxon>Robiginitomaculaceae</taxon>
    </lineage>
</organism>
<protein>
    <submittedName>
        <fullName evidence="3">Uncharacterized protein</fullName>
    </submittedName>
</protein>
<comment type="caution">
    <text evidence="3">The sequence shown here is derived from an EMBL/GenBank/DDBJ whole genome shotgun (WGS) entry which is preliminary data.</text>
</comment>
<name>A0A420WL69_9PROT</name>
<dbReference type="AlphaFoldDB" id="A0A420WL69"/>
<dbReference type="Proteomes" id="UP000282211">
    <property type="component" value="Unassembled WGS sequence"/>
</dbReference>
<evidence type="ECO:0000313" key="4">
    <source>
        <dbReference type="Proteomes" id="UP000282211"/>
    </source>
</evidence>